<dbReference type="AlphaFoldDB" id="A0A381RCB6"/>
<evidence type="ECO:0000256" key="7">
    <source>
        <dbReference type="ARBA" id="ARBA00023010"/>
    </source>
</evidence>
<dbReference type="GO" id="GO:0005886">
    <property type="term" value="C:plasma membrane"/>
    <property type="evidence" value="ECO:0007669"/>
    <property type="project" value="UniProtKB-SubCell"/>
</dbReference>
<name>A0A381RCB6_9ZZZZ</name>
<comment type="subcellular location">
    <subcellularLocation>
        <location evidence="1">Cell membrane</location>
        <topology evidence="1">Single-pass membrane protein</topology>
    </subcellularLocation>
</comment>
<dbReference type="GO" id="GO:0015031">
    <property type="term" value="P:protein transport"/>
    <property type="evidence" value="ECO:0007669"/>
    <property type="project" value="UniProtKB-KW"/>
</dbReference>
<keyword evidence="2" id="KW-0813">Transport</keyword>
<reference evidence="11" key="1">
    <citation type="submission" date="2018-05" db="EMBL/GenBank/DDBJ databases">
        <authorList>
            <person name="Lanie J.A."/>
            <person name="Ng W.-L."/>
            <person name="Kazmierczak K.M."/>
            <person name="Andrzejewski T.M."/>
            <person name="Davidsen T.M."/>
            <person name="Wayne K.J."/>
            <person name="Tettelin H."/>
            <person name="Glass J.I."/>
            <person name="Rusch D."/>
            <person name="Podicherti R."/>
            <person name="Tsui H.-C.T."/>
            <person name="Winkler M.E."/>
        </authorList>
    </citation>
    <scope>NUCLEOTIDE SEQUENCE</scope>
</reference>
<dbReference type="SMART" id="SM01323">
    <property type="entry name" value="YajC"/>
    <property type="match status" value="1"/>
</dbReference>
<dbReference type="InterPro" id="IPR003849">
    <property type="entry name" value="Preprotein_translocase_YajC"/>
</dbReference>
<evidence type="ECO:0008006" key="12">
    <source>
        <dbReference type="Google" id="ProtNLM"/>
    </source>
</evidence>
<evidence type="ECO:0000256" key="4">
    <source>
        <dbReference type="ARBA" id="ARBA00022692"/>
    </source>
</evidence>
<dbReference type="PANTHER" id="PTHR33909:SF1">
    <property type="entry name" value="SEC TRANSLOCON ACCESSORY COMPLEX SUBUNIT YAJC"/>
    <property type="match status" value="1"/>
</dbReference>
<feature type="compositionally biased region" description="Basic and acidic residues" evidence="9">
    <location>
        <begin position="92"/>
        <end position="108"/>
    </location>
</feature>
<feature type="transmembrane region" description="Helical" evidence="10">
    <location>
        <begin position="20"/>
        <end position="38"/>
    </location>
</feature>
<dbReference type="Pfam" id="PF02699">
    <property type="entry name" value="YajC"/>
    <property type="match status" value="1"/>
</dbReference>
<keyword evidence="6 10" id="KW-1133">Transmembrane helix</keyword>
<evidence type="ECO:0000256" key="10">
    <source>
        <dbReference type="SAM" id="Phobius"/>
    </source>
</evidence>
<accession>A0A381RCB6</accession>
<evidence type="ECO:0000256" key="5">
    <source>
        <dbReference type="ARBA" id="ARBA00022927"/>
    </source>
</evidence>
<feature type="region of interest" description="Disordered" evidence="9">
    <location>
        <begin position="92"/>
        <end position="116"/>
    </location>
</feature>
<protein>
    <recommendedName>
        <fullName evidence="12">Preprotein translocase subunit YajC</fullName>
    </recommendedName>
</protein>
<evidence type="ECO:0000256" key="2">
    <source>
        <dbReference type="ARBA" id="ARBA00022448"/>
    </source>
</evidence>
<evidence type="ECO:0000256" key="8">
    <source>
        <dbReference type="ARBA" id="ARBA00023136"/>
    </source>
</evidence>
<dbReference type="NCBIfam" id="TIGR00739">
    <property type="entry name" value="yajC"/>
    <property type="match status" value="1"/>
</dbReference>
<gene>
    <name evidence="11" type="ORF">METZ01_LOCUS39817</name>
</gene>
<evidence type="ECO:0000256" key="1">
    <source>
        <dbReference type="ARBA" id="ARBA00004162"/>
    </source>
</evidence>
<keyword evidence="4 10" id="KW-0812">Transmembrane</keyword>
<evidence type="ECO:0000256" key="9">
    <source>
        <dbReference type="SAM" id="MobiDB-lite"/>
    </source>
</evidence>
<keyword evidence="3" id="KW-1003">Cell membrane</keyword>
<sequence length="116" mass="12774">MTEALLAVVMVPREGASGGFVFFLNMAAVILIFYFVLIRPQRREQERQKQMIAAVGKGDEIVTTGGIVGTVIRADPDRLIIKTGDETKITVERSHIARKSSADDRSESDPITGQNR</sequence>
<dbReference type="PRINTS" id="PR01853">
    <property type="entry name" value="YAJCTRNLCASE"/>
</dbReference>
<evidence type="ECO:0000256" key="6">
    <source>
        <dbReference type="ARBA" id="ARBA00022989"/>
    </source>
</evidence>
<dbReference type="PANTHER" id="PTHR33909">
    <property type="entry name" value="SEC TRANSLOCON ACCESSORY COMPLEX SUBUNIT YAJC"/>
    <property type="match status" value="1"/>
</dbReference>
<keyword evidence="5" id="KW-0653">Protein transport</keyword>
<keyword evidence="8 10" id="KW-0472">Membrane</keyword>
<keyword evidence="7" id="KW-0811">Translocation</keyword>
<dbReference type="EMBL" id="UINC01001705">
    <property type="protein sequence ID" value="SUZ86963.1"/>
    <property type="molecule type" value="Genomic_DNA"/>
</dbReference>
<evidence type="ECO:0000256" key="3">
    <source>
        <dbReference type="ARBA" id="ARBA00022475"/>
    </source>
</evidence>
<evidence type="ECO:0000313" key="11">
    <source>
        <dbReference type="EMBL" id="SUZ86963.1"/>
    </source>
</evidence>
<organism evidence="11">
    <name type="scientific">marine metagenome</name>
    <dbReference type="NCBI Taxonomy" id="408172"/>
    <lineage>
        <taxon>unclassified sequences</taxon>
        <taxon>metagenomes</taxon>
        <taxon>ecological metagenomes</taxon>
    </lineage>
</organism>
<proteinExistence type="predicted"/>